<evidence type="ECO:0000313" key="1">
    <source>
        <dbReference type="EMBL" id="EST48741.1"/>
    </source>
</evidence>
<accession>V6LYF4</accession>
<dbReference type="EMBL" id="KI545978">
    <property type="protein sequence ID" value="EST48741.1"/>
    <property type="molecule type" value="Genomic_DNA"/>
</dbReference>
<organism evidence="1">
    <name type="scientific">Spironucleus salmonicida</name>
    <dbReference type="NCBI Taxonomy" id="348837"/>
    <lineage>
        <taxon>Eukaryota</taxon>
        <taxon>Metamonada</taxon>
        <taxon>Diplomonadida</taxon>
        <taxon>Hexamitidae</taxon>
        <taxon>Hexamitinae</taxon>
        <taxon>Spironucleus</taxon>
    </lineage>
</organism>
<dbReference type="AlphaFoldDB" id="V6LYF4"/>
<dbReference type="Proteomes" id="UP000018208">
    <property type="component" value="Unassembled WGS sequence"/>
</dbReference>
<evidence type="ECO:0000313" key="2">
    <source>
        <dbReference type="EMBL" id="KAH0575262.1"/>
    </source>
</evidence>
<evidence type="ECO:0000313" key="3">
    <source>
        <dbReference type="Proteomes" id="UP000018208"/>
    </source>
</evidence>
<reference evidence="1 2" key="1">
    <citation type="journal article" date="2014" name="PLoS Genet.">
        <title>The Genome of Spironucleus salmonicida Highlights a Fish Pathogen Adapted to Fluctuating Environments.</title>
        <authorList>
            <person name="Xu F."/>
            <person name="Jerlstrom-Hultqvist J."/>
            <person name="Einarsson E."/>
            <person name="Astvaldsson A."/>
            <person name="Svard S.G."/>
            <person name="Andersson J.O."/>
        </authorList>
    </citation>
    <scope>NUCLEOTIDE SEQUENCE</scope>
    <source>
        <strain evidence="2">ATCC 50377</strain>
    </source>
</reference>
<dbReference type="VEuPathDB" id="GiardiaDB:SS50377_22889"/>
<dbReference type="EMBL" id="AUWU02000003">
    <property type="protein sequence ID" value="KAH0575262.1"/>
    <property type="molecule type" value="Genomic_DNA"/>
</dbReference>
<protein>
    <submittedName>
        <fullName evidence="1">Uncharacterized protein</fullName>
    </submittedName>
</protein>
<reference evidence="2" key="2">
    <citation type="submission" date="2020-12" db="EMBL/GenBank/DDBJ databases">
        <title>New Spironucleus salmonicida genome in near-complete chromosomes.</title>
        <authorList>
            <person name="Xu F."/>
            <person name="Kurt Z."/>
            <person name="Jimenez-Gonzalez A."/>
            <person name="Astvaldsson A."/>
            <person name="Andersson J.O."/>
            <person name="Svard S.G."/>
        </authorList>
    </citation>
    <scope>NUCLEOTIDE SEQUENCE</scope>
    <source>
        <strain evidence="2">ATCC 50377</strain>
    </source>
</reference>
<sequence>MDSQQKHRFSLCMLQYFGPDGRAAIRAVKAMSMTQKRDLFHLASTAADCSSRQAVDYFHNTWSRQFFQSPEPFRNEVRELWQAFSADPEQRYGEVYEIMQERHGGIFHRQALRQLVLREYGRPPKFTQTDLDALCCLLAIDRDPTDCI</sequence>
<keyword evidence="3" id="KW-1185">Reference proteome</keyword>
<gene>
    <name evidence="1" type="ORF">SS50377_11059</name>
    <name evidence="2" type="ORF">SS50377_22889</name>
</gene>
<proteinExistence type="predicted"/>
<name>V6LYF4_9EUKA</name>